<protein>
    <submittedName>
        <fullName evidence="2">DUF2490 domain-containing protein</fullName>
    </submittedName>
</protein>
<evidence type="ECO:0000313" key="3">
    <source>
        <dbReference type="Proteomes" id="UP001165565"/>
    </source>
</evidence>
<name>A0AA42CSR0_9SPHN</name>
<organism evidence="2 3">
    <name type="scientific">Sphingomonas lycopersici</name>
    <dbReference type="NCBI Taxonomy" id="2951807"/>
    <lineage>
        <taxon>Bacteria</taxon>
        <taxon>Pseudomonadati</taxon>
        <taxon>Pseudomonadota</taxon>
        <taxon>Alphaproteobacteria</taxon>
        <taxon>Sphingomonadales</taxon>
        <taxon>Sphingomonadaceae</taxon>
        <taxon>Sphingomonas</taxon>
    </lineage>
</organism>
<sequence>MHRIWIPAAVALLAAAPAHAQTEQNGQAWFAVNAVTALSDKVDATLELHTRVDDSLTGLTQLLVRPSVSYKLNPNLALTAGYLFFRHDPEAGRTTNEHRVWEQIGYTILSRPDGLRLTGRTRLEQRFREGGETGWRVRQQVRVDAPLHTASKVNAVIWNETFFGLNDTGWGPRAGFDQTRTFVGLNLPLIDRVRLEPGYLNQLIARPGPNAMNHVLAVNFNVRL</sequence>
<proteinExistence type="predicted"/>
<evidence type="ECO:0000313" key="2">
    <source>
        <dbReference type="EMBL" id="MCW6533586.1"/>
    </source>
</evidence>
<keyword evidence="1" id="KW-0732">Signal</keyword>
<dbReference type="EMBL" id="JANFAV010000001">
    <property type="protein sequence ID" value="MCW6533586.1"/>
    <property type="molecule type" value="Genomic_DNA"/>
</dbReference>
<gene>
    <name evidence="2" type="ORF">NEE01_02170</name>
</gene>
<keyword evidence="3" id="KW-1185">Reference proteome</keyword>
<feature type="chain" id="PRO_5041439247" evidence="1">
    <location>
        <begin position="21"/>
        <end position="224"/>
    </location>
</feature>
<dbReference type="AlphaFoldDB" id="A0AA42CSR0"/>
<comment type="caution">
    <text evidence="2">The sequence shown here is derived from an EMBL/GenBank/DDBJ whole genome shotgun (WGS) entry which is preliminary data.</text>
</comment>
<accession>A0AA42CSR0</accession>
<dbReference type="RefSeq" id="WP_265267604.1">
    <property type="nucleotide sequence ID" value="NZ_JANFAV010000001.1"/>
</dbReference>
<reference evidence="2" key="1">
    <citation type="submission" date="2022-06" db="EMBL/GenBank/DDBJ databases">
        <title>Sphingomonas sp. nov. isolated from rhizosphere soil of tomato.</title>
        <authorList>
            <person name="Dong H."/>
            <person name="Gao R."/>
        </authorList>
    </citation>
    <scope>NUCLEOTIDE SEQUENCE</scope>
    <source>
        <strain evidence="2">MMSM24</strain>
    </source>
</reference>
<evidence type="ECO:0000256" key="1">
    <source>
        <dbReference type="SAM" id="SignalP"/>
    </source>
</evidence>
<dbReference type="Proteomes" id="UP001165565">
    <property type="component" value="Unassembled WGS sequence"/>
</dbReference>
<dbReference type="Pfam" id="PF10677">
    <property type="entry name" value="DUF2490"/>
    <property type="match status" value="1"/>
</dbReference>
<dbReference type="InterPro" id="IPR019619">
    <property type="entry name" value="DUF2490"/>
</dbReference>
<feature type="signal peptide" evidence="1">
    <location>
        <begin position="1"/>
        <end position="20"/>
    </location>
</feature>